<dbReference type="AlphaFoldDB" id="A0A6H2A0F5"/>
<gene>
    <name evidence="2" type="ORF">MM415A01699_0019</name>
    <name evidence="3" type="ORF">MM415B02098_0028</name>
    <name evidence="1" type="ORF">TM448A03325_0004</name>
</gene>
<evidence type="ECO:0000313" key="1">
    <source>
        <dbReference type="EMBL" id="QJA53219.1"/>
    </source>
</evidence>
<evidence type="ECO:0000313" key="3">
    <source>
        <dbReference type="EMBL" id="QJA86323.1"/>
    </source>
</evidence>
<organism evidence="1">
    <name type="scientific">viral metagenome</name>
    <dbReference type="NCBI Taxonomy" id="1070528"/>
    <lineage>
        <taxon>unclassified sequences</taxon>
        <taxon>metagenomes</taxon>
        <taxon>organismal metagenomes</taxon>
    </lineage>
</organism>
<protein>
    <submittedName>
        <fullName evidence="1">Putative ATPase domain containing protein</fullName>
    </submittedName>
</protein>
<dbReference type="EMBL" id="MT142628">
    <property type="protein sequence ID" value="QJA86323.1"/>
    <property type="molecule type" value="Genomic_DNA"/>
</dbReference>
<name>A0A6H2A0F5_9ZZZZ</name>
<dbReference type="EMBL" id="MT142187">
    <property type="protein sequence ID" value="QJA75829.1"/>
    <property type="molecule type" value="Genomic_DNA"/>
</dbReference>
<reference evidence="1" key="1">
    <citation type="submission" date="2020-03" db="EMBL/GenBank/DDBJ databases">
        <title>The deep terrestrial virosphere.</title>
        <authorList>
            <person name="Holmfeldt K."/>
            <person name="Nilsson E."/>
            <person name="Simone D."/>
            <person name="Lopez-Fernandez M."/>
            <person name="Wu X."/>
            <person name="de Brujin I."/>
            <person name="Lundin D."/>
            <person name="Andersson A."/>
            <person name="Bertilsson S."/>
            <person name="Dopson M."/>
        </authorList>
    </citation>
    <scope>NUCLEOTIDE SEQUENCE</scope>
    <source>
        <strain evidence="2">MM415A01699</strain>
        <strain evidence="3">MM415B02098</strain>
        <strain evidence="1">TM448A03325</strain>
    </source>
</reference>
<evidence type="ECO:0000313" key="2">
    <source>
        <dbReference type="EMBL" id="QJA75829.1"/>
    </source>
</evidence>
<dbReference type="Pfam" id="PF13479">
    <property type="entry name" value="AAA_24"/>
    <property type="match status" value="1"/>
</dbReference>
<dbReference type="EMBL" id="MT144404">
    <property type="protein sequence ID" value="QJA53219.1"/>
    <property type="molecule type" value="Genomic_DNA"/>
</dbReference>
<accession>A0A6H2A0F5</accession>
<proteinExistence type="predicted"/>
<sequence length="276" mass="31528">MPYDAQAELNKVRDYYKGDPLQKRFSALVTGETNAGKTFLLRTARYPIHIDSFDPGGTKCLRDLIASGDVIADTQWEADDPYDPHAFANWMKATDLRLHIDYFKQFGTYCIDSATTFGEAVMSYQLGTKSRAGESPQHRYDYMPQKTYMTNYIKKLMSLPCDFILTGHLREIRKLISLDTKTGIAREDIKYRFYTTGQAVVTIPLLFDEIYVIIGQEGREGPKREMLIDSLGTYIARSRLKAKGLLKAIEEPDIKAILKKTGFSHEDKPRLEKQIV</sequence>